<dbReference type="AlphaFoldDB" id="A0A0F6HC79"/>
<gene>
    <name evidence="1" type="ORF">LEP1GSC104_1626</name>
</gene>
<organism evidence="1 2">
    <name type="scientific">Leptospira interrogans str. UI 12621</name>
    <dbReference type="NCBI Taxonomy" id="1049937"/>
    <lineage>
        <taxon>Bacteria</taxon>
        <taxon>Pseudomonadati</taxon>
        <taxon>Spirochaetota</taxon>
        <taxon>Spirochaetia</taxon>
        <taxon>Leptospirales</taxon>
        <taxon>Leptospiraceae</taxon>
        <taxon>Leptospira</taxon>
    </lineage>
</organism>
<evidence type="ECO:0000313" key="2">
    <source>
        <dbReference type="Proteomes" id="UP000006324"/>
    </source>
</evidence>
<accession>A0A0F6HC79</accession>
<reference evidence="1 2" key="1">
    <citation type="submission" date="2012-09" db="EMBL/GenBank/DDBJ databases">
        <authorList>
            <person name="Harkins D.M."/>
            <person name="Durkin A.S."/>
            <person name="Brinkac L.M."/>
            <person name="Selengut J.D."/>
            <person name="Sanka R."/>
            <person name="DePew J."/>
            <person name="Purushe J."/>
            <person name="Chanthongthip A."/>
            <person name="Lattana O."/>
            <person name="Phetsouvanh R."/>
            <person name="Newton P.N."/>
            <person name="Vinetz J.M."/>
            <person name="Sutton G.G."/>
            <person name="Nelson W.C."/>
            <person name="Fouts D.E."/>
        </authorList>
    </citation>
    <scope>NUCLEOTIDE SEQUENCE [LARGE SCALE GENOMIC DNA]</scope>
    <source>
        <strain evidence="1 2">UI 12621</strain>
    </source>
</reference>
<comment type="caution">
    <text evidence="1">The sequence shown here is derived from an EMBL/GenBank/DDBJ whole genome shotgun (WGS) entry which is preliminary data.</text>
</comment>
<proteinExistence type="predicted"/>
<dbReference type="Proteomes" id="UP000006324">
    <property type="component" value="Unassembled WGS sequence"/>
</dbReference>
<sequence length="106" mass="12818">MQEVLEQESLLILSIKDAKNEDTSIESFRVLLKYGADMDLGVRRYDENGKEYLYYPTDVFARGYFVSPMIMQRKRKIWDDRKRYLKNSNFLLDLRMKKFLIQSYNL</sequence>
<dbReference type="RefSeq" id="WP_002119539.1">
    <property type="nucleotide sequence ID" value="NZ_AHNQ02000019.1"/>
</dbReference>
<evidence type="ECO:0000313" key="1">
    <source>
        <dbReference type="EMBL" id="EKO25907.1"/>
    </source>
</evidence>
<name>A0A0F6HC79_LEPIR</name>
<dbReference type="EMBL" id="AHNQ02000019">
    <property type="protein sequence ID" value="EKO25907.1"/>
    <property type="molecule type" value="Genomic_DNA"/>
</dbReference>
<protein>
    <submittedName>
        <fullName evidence="1">Uncharacterized protein</fullName>
    </submittedName>
</protein>